<reference evidence="3" key="1">
    <citation type="submission" date="2018-02" db="EMBL/GenBank/DDBJ databases">
        <authorList>
            <person name="Clavel T."/>
            <person name="Strowig T."/>
        </authorList>
    </citation>
    <scope>NUCLEOTIDE SEQUENCE [LARGE SCALE GENOMIC DNA]</scope>
    <source>
        <strain evidence="3">DSM 103720</strain>
    </source>
</reference>
<proteinExistence type="predicted"/>
<dbReference type="InterPro" id="IPR018550">
    <property type="entry name" value="Lipid-A_deacylase-rel"/>
</dbReference>
<dbReference type="AlphaFoldDB" id="A0A2V1IP01"/>
<name>A0A2V1IP01_9BACT</name>
<organism evidence="2 3">
    <name type="scientific">Duncaniella muris</name>
    <dbReference type="NCBI Taxonomy" id="2094150"/>
    <lineage>
        <taxon>Bacteria</taxon>
        <taxon>Pseudomonadati</taxon>
        <taxon>Bacteroidota</taxon>
        <taxon>Bacteroidia</taxon>
        <taxon>Bacteroidales</taxon>
        <taxon>Muribaculaceae</taxon>
        <taxon>Duncaniella</taxon>
    </lineage>
</organism>
<gene>
    <name evidence="2" type="ORF">C5O23_02205</name>
</gene>
<dbReference type="Gene3D" id="2.40.160.20">
    <property type="match status" value="1"/>
</dbReference>
<keyword evidence="1" id="KW-0732">Signal</keyword>
<accession>A0A2V1IP01</accession>
<dbReference type="GeneID" id="82525162"/>
<evidence type="ECO:0000256" key="1">
    <source>
        <dbReference type="SAM" id="SignalP"/>
    </source>
</evidence>
<protein>
    <submittedName>
        <fullName evidence="2">Lipid A 3-O-deacylase</fullName>
    </submittedName>
</protein>
<evidence type="ECO:0000313" key="2">
    <source>
        <dbReference type="EMBL" id="PWB03974.1"/>
    </source>
</evidence>
<feature type="signal peptide" evidence="1">
    <location>
        <begin position="1"/>
        <end position="35"/>
    </location>
</feature>
<evidence type="ECO:0000313" key="3">
    <source>
        <dbReference type="Proteomes" id="UP000244905"/>
    </source>
</evidence>
<dbReference type="EMBL" id="PUEC01000003">
    <property type="protein sequence ID" value="PWB03974.1"/>
    <property type="molecule type" value="Genomic_DNA"/>
</dbReference>
<keyword evidence="3" id="KW-1185">Reference proteome</keyword>
<sequence length="415" mass="45707">MNNTNRTSLTGAISTKLRAIAAAVLTGAALSPVSAATPAAADSTSSIVSHLGFDMCGAYVGSSTSALRDAGYYGDDQKELRSAMSAHLKYSFSYSHSTRTGRLYPGAYQGIGLSMTSFFENRRVGTPLGIYVFQGAPIFRLTPRLTFDYEWNFGASFGWKKYDEDHTPVNLIVGSKTNAYINVGFMLRYRLTSRLALAAGIDMTHWSNGNTSWPNPGVNSIGGRAGLIYTFDSRATQATLSDMTGTEPVKPHFSYDLVIYGAARKRMLHINSAPQLLPGRFGIAGLNFAPMYNFNRFLRAGISADIQYDESSGLGKYYVEGTYGDNIKFRRPGFFHQVSAGLSARGELVMPIFSINAGMGYNIIGNSDSRNFYQVLALKVNVWQHLFLHIGYQLNSFRNPNNLMIGLGYRFHDRR</sequence>
<feature type="chain" id="PRO_5015928062" evidence="1">
    <location>
        <begin position="36"/>
        <end position="415"/>
    </location>
</feature>
<dbReference type="Proteomes" id="UP000244905">
    <property type="component" value="Unassembled WGS sequence"/>
</dbReference>
<comment type="caution">
    <text evidence="2">The sequence shown here is derived from an EMBL/GenBank/DDBJ whole genome shotgun (WGS) entry which is preliminary data.</text>
</comment>
<dbReference type="Pfam" id="PF09411">
    <property type="entry name" value="PagL"/>
    <property type="match status" value="1"/>
</dbReference>
<dbReference type="RefSeq" id="WP_107031318.1">
    <property type="nucleotide sequence ID" value="NZ_CAOVVU010000016.1"/>
</dbReference>